<dbReference type="RefSeq" id="XP_010788549.1">
    <property type="nucleotide sequence ID" value="XM_010790247.1"/>
</dbReference>
<accession>A0A6I9PCL0</accession>
<name>A0A6I9PCL0_9TELE</name>
<evidence type="ECO:0000259" key="2">
    <source>
        <dbReference type="PROSITE" id="PS51741"/>
    </source>
</evidence>
<evidence type="ECO:0000256" key="1">
    <source>
        <dbReference type="PROSITE-ProRule" id="PRU01077"/>
    </source>
</evidence>
<dbReference type="AlphaFoldDB" id="A0A6I9PCL0"/>
<dbReference type="Proteomes" id="UP000504611">
    <property type="component" value="Unplaced"/>
</dbReference>
<feature type="domain" description="F-BAR" evidence="2">
    <location>
        <begin position="1"/>
        <end position="122"/>
    </location>
</feature>
<dbReference type="GeneID" id="104961890"/>
<reference evidence="4" key="1">
    <citation type="submission" date="2025-08" db="UniProtKB">
        <authorList>
            <consortium name="RefSeq"/>
        </authorList>
    </citation>
    <scope>IDENTIFICATION</scope>
    <source>
        <tissue evidence="4">Muscle</tissue>
    </source>
</reference>
<evidence type="ECO:0000313" key="3">
    <source>
        <dbReference type="Proteomes" id="UP000504611"/>
    </source>
</evidence>
<dbReference type="SUPFAM" id="SSF103657">
    <property type="entry name" value="BAR/IMD domain-like"/>
    <property type="match status" value="1"/>
</dbReference>
<dbReference type="PANTHER" id="PTHR15735:SF11">
    <property type="entry name" value="F-BAR AND DOUBLE SH3 DOMAINS PROTEIN 2"/>
    <property type="match status" value="1"/>
</dbReference>
<keyword evidence="1" id="KW-0175">Coiled coil</keyword>
<sequence>MAQAVREKAELDAKSRLSLFQSRSSLQRATVKLKAKRSECNSKATHARNDYILMLAAANAHQQRYYNTDLMDCIKVLDGRIYEQVKDYLVSLCQTELESYQAVHNTFNQLLNSSNGVSLQTHWTTST</sequence>
<dbReference type="GO" id="GO:0031594">
    <property type="term" value="C:neuromuscular junction"/>
    <property type="evidence" value="ECO:0007669"/>
    <property type="project" value="TreeGrafter"/>
</dbReference>
<organism evidence="3 4">
    <name type="scientific">Notothenia coriiceps</name>
    <name type="common">black rockcod</name>
    <dbReference type="NCBI Taxonomy" id="8208"/>
    <lineage>
        <taxon>Eukaryota</taxon>
        <taxon>Metazoa</taxon>
        <taxon>Chordata</taxon>
        <taxon>Craniata</taxon>
        <taxon>Vertebrata</taxon>
        <taxon>Euteleostomi</taxon>
        <taxon>Actinopterygii</taxon>
        <taxon>Neopterygii</taxon>
        <taxon>Teleostei</taxon>
        <taxon>Neoteleostei</taxon>
        <taxon>Acanthomorphata</taxon>
        <taxon>Eupercaria</taxon>
        <taxon>Perciformes</taxon>
        <taxon>Notothenioidei</taxon>
        <taxon>Nototheniidae</taxon>
        <taxon>Notothenia</taxon>
    </lineage>
</organism>
<dbReference type="InterPro" id="IPR027267">
    <property type="entry name" value="AH/BAR_dom_sf"/>
</dbReference>
<dbReference type="PANTHER" id="PTHR15735">
    <property type="entry name" value="FCH AND DOUBLE SH3 DOMAINS PROTEIN"/>
    <property type="match status" value="1"/>
</dbReference>
<dbReference type="PROSITE" id="PS51741">
    <property type="entry name" value="F_BAR"/>
    <property type="match status" value="1"/>
</dbReference>
<gene>
    <name evidence="4" type="primary">LOC104961890</name>
</gene>
<proteinExistence type="predicted"/>
<dbReference type="InterPro" id="IPR031160">
    <property type="entry name" value="F_BAR_dom"/>
</dbReference>
<evidence type="ECO:0000313" key="4">
    <source>
        <dbReference type="RefSeq" id="XP_010788549.1"/>
    </source>
</evidence>
<dbReference type="Gene3D" id="1.20.1270.60">
    <property type="entry name" value="Arfaptin homology (AH) domain/BAR domain"/>
    <property type="match status" value="1"/>
</dbReference>
<dbReference type="GO" id="GO:0007274">
    <property type="term" value="P:neuromuscular synaptic transmission"/>
    <property type="evidence" value="ECO:0007669"/>
    <property type="project" value="TreeGrafter"/>
</dbReference>
<dbReference type="GO" id="GO:0055037">
    <property type="term" value="C:recycling endosome"/>
    <property type="evidence" value="ECO:0007669"/>
    <property type="project" value="TreeGrafter"/>
</dbReference>
<dbReference type="GO" id="GO:0030833">
    <property type="term" value="P:regulation of actin filament polymerization"/>
    <property type="evidence" value="ECO:0007669"/>
    <property type="project" value="TreeGrafter"/>
</dbReference>
<protein>
    <submittedName>
        <fullName evidence="4">FCH and double SH3 domains protein 2-like</fullName>
    </submittedName>
</protein>
<keyword evidence="3" id="KW-1185">Reference proteome</keyword>
<dbReference type="OrthoDB" id="10065861at2759"/>
<dbReference type="KEGG" id="ncc:104961890"/>